<evidence type="ECO:0000256" key="1">
    <source>
        <dbReference type="SAM" id="Phobius"/>
    </source>
</evidence>
<feature type="transmembrane region" description="Helical" evidence="1">
    <location>
        <begin position="77"/>
        <end position="99"/>
    </location>
</feature>
<keyword evidence="1" id="KW-0812">Transmembrane</keyword>
<proteinExistence type="predicted"/>
<comment type="caution">
    <text evidence="2">The sequence shown here is derived from an EMBL/GenBank/DDBJ whole genome shotgun (WGS) entry which is preliminary data.</text>
</comment>
<evidence type="ECO:0000313" key="2">
    <source>
        <dbReference type="EMBL" id="GEU89308.1"/>
    </source>
</evidence>
<accession>A0A6L2NSJ8</accession>
<sequence length="276" mass="31341">MNLEMEVWIFKSNLKDLQNHGSIRHHYKFDFPTSDDRPVPPIISFNDASFGYPGEKVQEFEFWDRFRQPCSKCDDSLALSLLMAASLVLSLLILEPLFFKPLNMVFPSKSTQSEISHRTLSVQTFGAVNFLFEALTSEKYYHATLYQQRGNNIYIEESIVAATKPKFIRYKDELKKLEERVKGDHEKVRRLGKEIDDKEAELTAFSTVVSSGVGGDAVEDYSRSQYFGNGRVEGGSLVGMGAETSNDFMDRRAIFDGIFQSYAVVIAAFVFVAETE</sequence>
<keyword evidence="1" id="KW-0472">Membrane</keyword>
<name>A0A6L2NSJ8_TANCI</name>
<dbReference type="EMBL" id="BKCJ010009936">
    <property type="protein sequence ID" value="GEU89308.1"/>
    <property type="molecule type" value="Genomic_DNA"/>
</dbReference>
<protein>
    <submittedName>
        <fullName evidence="2">Transcription factor GTE4-like isoform X1</fullName>
    </submittedName>
</protein>
<organism evidence="2">
    <name type="scientific">Tanacetum cinerariifolium</name>
    <name type="common">Dalmatian daisy</name>
    <name type="synonym">Chrysanthemum cinerariifolium</name>
    <dbReference type="NCBI Taxonomy" id="118510"/>
    <lineage>
        <taxon>Eukaryota</taxon>
        <taxon>Viridiplantae</taxon>
        <taxon>Streptophyta</taxon>
        <taxon>Embryophyta</taxon>
        <taxon>Tracheophyta</taxon>
        <taxon>Spermatophyta</taxon>
        <taxon>Magnoliopsida</taxon>
        <taxon>eudicotyledons</taxon>
        <taxon>Gunneridae</taxon>
        <taxon>Pentapetalae</taxon>
        <taxon>asterids</taxon>
        <taxon>campanulids</taxon>
        <taxon>Asterales</taxon>
        <taxon>Asteraceae</taxon>
        <taxon>Asteroideae</taxon>
        <taxon>Anthemideae</taxon>
        <taxon>Anthemidinae</taxon>
        <taxon>Tanacetum</taxon>
    </lineage>
</organism>
<gene>
    <name evidence="2" type="ORF">Tci_061286</name>
</gene>
<keyword evidence="1" id="KW-1133">Transmembrane helix</keyword>
<reference evidence="2" key="1">
    <citation type="journal article" date="2019" name="Sci. Rep.">
        <title>Draft genome of Tanacetum cinerariifolium, the natural source of mosquito coil.</title>
        <authorList>
            <person name="Yamashiro T."/>
            <person name="Shiraishi A."/>
            <person name="Satake H."/>
            <person name="Nakayama K."/>
        </authorList>
    </citation>
    <scope>NUCLEOTIDE SEQUENCE</scope>
</reference>
<dbReference type="AlphaFoldDB" id="A0A6L2NSJ8"/>